<organism evidence="13 14">
    <name type="scientific">Endozoicomonas elysicola</name>
    <dbReference type="NCBI Taxonomy" id="305900"/>
    <lineage>
        <taxon>Bacteria</taxon>
        <taxon>Pseudomonadati</taxon>
        <taxon>Pseudomonadota</taxon>
        <taxon>Gammaproteobacteria</taxon>
        <taxon>Oceanospirillales</taxon>
        <taxon>Endozoicomonadaceae</taxon>
        <taxon>Endozoicomonas</taxon>
    </lineage>
</organism>
<gene>
    <name evidence="13" type="ORF">GV64_19555</name>
</gene>
<keyword evidence="8" id="KW-0456">Lyase</keyword>
<evidence type="ECO:0000256" key="6">
    <source>
        <dbReference type="ARBA" id="ARBA00023027"/>
    </source>
</evidence>
<evidence type="ECO:0000256" key="3">
    <source>
        <dbReference type="ARBA" id="ARBA00022832"/>
    </source>
</evidence>
<sequence>MEYIRLEKDDNGIVELILDQPGKSVNTMGFEYIEAMKKAVSELQALASAGDISGVYIRSGKKTFFGGGDLSSLLEIPTQLSEEEARDNFQSILDAKLPLRYLETLSVPVVVGINGAALGGGYEICLAAHHRIAINQKGVEVGLPEAQLGLMPGAGGVVRIVRMFGCEKAVTWLSAGKKFKAEQALAKGWVDELVDSEEAMHASAKAWLLANPKACQPWDEKGFKIPGGAPNDKEISRELAGLFYFGPVNVMNNTNNNFPAPKAIMACVNDVARVDFDTAEKIEARYFMSLMTSQVAKNMIRTFFFQLNDINNGISRPKGIEPTSVRKLGILGAGQMGAGIAFGAAKAGIKVVLKDISQENADQGKGYCEQVCKKNKRISESQAEEILARVIPTASYEDLADCDLVIEAVFEDRRIKAQVTRETEEAIPTNAILASNTSALPITELAEASSRPENYIGMHFFSPAEKMPLVEIICGVKTSDHALAVAFDLAKAMGKTPIVVNDAPGFFTTRVIGKTISEGATMVLEGINPALIENAARFNGSPVGPLAAIDEISQETAYKNTMQTRADAEAQGNPINNDPAAELIIKMVEEFGRKGKIHGGGYYDYPKNGKKHIWPGMKEHFAPNGYQEIPFEDIRDRLTFCQSLEALRALEEGVVNTAADGNIGSIFGIGFPAHSGGVFQFINAYGLRAFACRARELAKRYGSRFEPPAILLERAESNELFI</sequence>
<dbReference type="GO" id="GO:0004300">
    <property type="term" value="F:enoyl-CoA hydratase activity"/>
    <property type="evidence" value="ECO:0007669"/>
    <property type="project" value="TreeGrafter"/>
</dbReference>
<dbReference type="eggNOG" id="COG1250">
    <property type="taxonomic scope" value="Bacteria"/>
</dbReference>
<name>A0A081KEQ7_9GAMM</name>
<keyword evidence="5" id="KW-0560">Oxidoreductase</keyword>
<evidence type="ECO:0000256" key="8">
    <source>
        <dbReference type="ARBA" id="ARBA00023239"/>
    </source>
</evidence>
<dbReference type="InterPro" id="IPR008927">
    <property type="entry name" value="6-PGluconate_DH-like_C_sf"/>
</dbReference>
<evidence type="ECO:0000256" key="4">
    <source>
        <dbReference type="ARBA" id="ARBA00022963"/>
    </source>
</evidence>
<dbReference type="SUPFAM" id="SSF52096">
    <property type="entry name" value="ClpP/crotonase"/>
    <property type="match status" value="1"/>
</dbReference>
<evidence type="ECO:0000256" key="10">
    <source>
        <dbReference type="ARBA" id="ARBA00049556"/>
    </source>
</evidence>
<evidence type="ECO:0000256" key="5">
    <source>
        <dbReference type="ARBA" id="ARBA00023002"/>
    </source>
</evidence>
<dbReference type="Pfam" id="PF02737">
    <property type="entry name" value="3HCDH_N"/>
    <property type="match status" value="1"/>
</dbReference>
<dbReference type="GO" id="GO:0016509">
    <property type="term" value="F:long-chain (3S)-3-hydroxyacyl-CoA dehydrogenase (NAD+) activity"/>
    <property type="evidence" value="ECO:0007669"/>
    <property type="project" value="TreeGrafter"/>
</dbReference>
<dbReference type="PANTHER" id="PTHR43612:SF3">
    <property type="entry name" value="TRIFUNCTIONAL ENZYME SUBUNIT ALPHA, MITOCHONDRIAL"/>
    <property type="match status" value="1"/>
</dbReference>
<dbReference type="UniPathway" id="UPA00659"/>
<keyword evidence="9" id="KW-0511">Multifunctional enzyme</keyword>
<dbReference type="STRING" id="305900.GV64_19555"/>
<dbReference type="Gene3D" id="3.90.226.10">
    <property type="entry name" value="2-enoyl-CoA Hydratase, Chain A, domain 1"/>
    <property type="match status" value="1"/>
</dbReference>
<dbReference type="InterPro" id="IPR006108">
    <property type="entry name" value="3HC_DH_C"/>
</dbReference>
<dbReference type="InterPro" id="IPR036291">
    <property type="entry name" value="NAD(P)-bd_dom_sf"/>
</dbReference>
<dbReference type="eggNOG" id="COG1024">
    <property type="taxonomic scope" value="Bacteria"/>
</dbReference>
<dbReference type="Pfam" id="PF00725">
    <property type="entry name" value="3HCDH"/>
    <property type="match status" value="1"/>
</dbReference>
<dbReference type="InterPro" id="IPR006176">
    <property type="entry name" value="3-OHacyl-CoA_DH_NAD-bd"/>
</dbReference>
<dbReference type="Gene3D" id="3.40.50.720">
    <property type="entry name" value="NAD(P)-binding Rossmann-like Domain"/>
    <property type="match status" value="1"/>
</dbReference>
<dbReference type="Proteomes" id="UP000027997">
    <property type="component" value="Unassembled WGS sequence"/>
</dbReference>
<evidence type="ECO:0000259" key="12">
    <source>
        <dbReference type="Pfam" id="PF02737"/>
    </source>
</evidence>
<evidence type="ECO:0000256" key="7">
    <source>
        <dbReference type="ARBA" id="ARBA00023098"/>
    </source>
</evidence>
<dbReference type="FunFam" id="3.40.50.720:FF:000009">
    <property type="entry name" value="Fatty oxidation complex, alpha subunit"/>
    <property type="match status" value="1"/>
</dbReference>
<evidence type="ECO:0000256" key="9">
    <source>
        <dbReference type="ARBA" id="ARBA00023268"/>
    </source>
</evidence>
<dbReference type="InterPro" id="IPR001753">
    <property type="entry name" value="Enoyl-CoA_hydra/iso"/>
</dbReference>
<dbReference type="GO" id="GO:0006635">
    <property type="term" value="P:fatty acid beta-oxidation"/>
    <property type="evidence" value="ECO:0007669"/>
    <property type="project" value="UniProtKB-UniPathway"/>
</dbReference>
<protein>
    <submittedName>
        <fullName evidence="13">3-hydroxyacyl-CoA dehydrogenase</fullName>
    </submittedName>
</protein>
<dbReference type="InterPro" id="IPR050136">
    <property type="entry name" value="FA_oxidation_alpha_subunit"/>
</dbReference>
<comment type="caution">
    <text evidence="13">The sequence shown here is derived from an EMBL/GenBank/DDBJ whole genome shotgun (WGS) entry which is preliminary data.</text>
</comment>
<evidence type="ECO:0000259" key="11">
    <source>
        <dbReference type="Pfam" id="PF00725"/>
    </source>
</evidence>
<keyword evidence="7" id="KW-0443">Lipid metabolism</keyword>
<dbReference type="GO" id="GO:0070403">
    <property type="term" value="F:NAD+ binding"/>
    <property type="evidence" value="ECO:0007669"/>
    <property type="project" value="InterPro"/>
</dbReference>
<proteinExistence type="inferred from homology"/>
<feature type="domain" description="3-hydroxyacyl-CoA dehydrogenase C-terminal" evidence="11">
    <location>
        <begin position="505"/>
        <end position="605"/>
    </location>
</feature>
<evidence type="ECO:0000313" key="13">
    <source>
        <dbReference type="EMBL" id="KEI72633.1"/>
    </source>
</evidence>
<keyword evidence="14" id="KW-1185">Reference proteome</keyword>
<evidence type="ECO:0000256" key="2">
    <source>
        <dbReference type="ARBA" id="ARBA00007005"/>
    </source>
</evidence>
<dbReference type="InterPro" id="IPR029045">
    <property type="entry name" value="ClpP/crotonase-like_dom_sf"/>
</dbReference>
<dbReference type="RefSeq" id="WP_020581284.1">
    <property type="nucleotide sequence ID" value="NZ_JOJP01000001.1"/>
</dbReference>
<evidence type="ECO:0000313" key="14">
    <source>
        <dbReference type="Proteomes" id="UP000027997"/>
    </source>
</evidence>
<keyword evidence="6" id="KW-0520">NAD</keyword>
<comment type="similarity">
    <text evidence="2">In the central section; belongs to the 3-hydroxyacyl-CoA dehydrogenase family.</text>
</comment>
<reference evidence="13 14" key="1">
    <citation type="submission" date="2014-06" db="EMBL/GenBank/DDBJ databases">
        <title>Whole Genome Sequences of Three Symbiotic Endozoicomonas Bacteria.</title>
        <authorList>
            <person name="Neave M.J."/>
            <person name="Apprill A."/>
            <person name="Voolstra C.R."/>
        </authorList>
    </citation>
    <scope>NUCLEOTIDE SEQUENCE [LARGE SCALE GENOMIC DNA]</scope>
    <source>
        <strain evidence="13 14">DSM 22380</strain>
    </source>
</reference>
<accession>A0A081KEQ7</accession>
<dbReference type="Gene3D" id="1.10.1040.50">
    <property type="match status" value="1"/>
</dbReference>
<comment type="catalytic activity">
    <reaction evidence="10">
        <text>a (3S)-3-hydroxyacyl-CoA + NAD(+) = a 3-oxoacyl-CoA + NADH + H(+)</text>
        <dbReference type="Rhea" id="RHEA:22432"/>
        <dbReference type="ChEBI" id="CHEBI:15378"/>
        <dbReference type="ChEBI" id="CHEBI:57318"/>
        <dbReference type="ChEBI" id="CHEBI:57540"/>
        <dbReference type="ChEBI" id="CHEBI:57945"/>
        <dbReference type="ChEBI" id="CHEBI:90726"/>
        <dbReference type="EC" id="1.1.1.35"/>
    </reaction>
</comment>
<keyword evidence="4" id="KW-0442">Lipid degradation</keyword>
<comment type="pathway">
    <text evidence="1">Lipid metabolism; fatty acid beta-oxidation.</text>
</comment>
<dbReference type="EMBL" id="JOJP01000001">
    <property type="protein sequence ID" value="KEI72633.1"/>
    <property type="molecule type" value="Genomic_DNA"/>
</dbReference>
<evidence type="ECO:0000256" key="1">
    <source>
        <dbReference type="ARBA" id="ARBA00005005"/>
    </source>
</evidence>
<feature type="domain" description="3-hydroxyacyl-CoA dehydrogenase NAD binding" evidence="12">
    <location>
        <begin position="327"/>
        <end position="502"/>
    </location>
</feature>
<dbReference type="PANTHER" id="PTHR43612">
    <property type="entry name" value="TRIFUNCTIONAL ENZYME SUBUNIT ALPHA"/>
    <property type="match status" value="1"/>
</dbReference>
<dbReference type="SUPFAM" id="SSF48179">
    <property type="entry name" value="6-phosphogluconate dehydrogenase C-terminal domain-like"/>
    <property type="match status" value="2"/>
</dbReference>
<dbReference type="AlphaFoldDB" id="A0A081KEQ7"/>
<dbReference type="Pfam" id="PF00378">
    <property type="entry name" value="ECH_1"/>
    <property type="match status" value="1"/>
</dbReference>
<dbReference type="SUPFAM" id="SSF51735">
    <property type="entry name" value="NAD(P)-binding Rossmann-fold domains"/>
    <property type="match status" value="1"/>
</dbReference>
<dbReference type="CDD" id="cd06558">
    <property type="entry name" value="crotonase-like"/>
    <property type="match status" value="1"/>
</dbReference>
<keyword evidence="3" id="KW-0276">Fatty acid metabolism</keyword>